<feature type="region of interest" description="Disordered" evidence="2">
    <location>
        <begin position="44"/>
        <end position="89"/>
    </location>
</feature>
<feature type="compositionally biased region" description="Low complexity" evidence="2">
    <location>
        <begin position="77"/>
        <end position="89"/>
    </location>
</feature>
<comment type="caution">
    <text evidence="3">The sequence shown here is derived from an EMBL/GenBank/DDBJ whole genome shotgun (WGS) entry which is preliminary data.</text>
</comment>
<protein>
    <recommendedName>
        <fullName evidence="5">Integrase core domain containing protein</fullName>
    </recommendedName>
</protein>
<dbReference type="EMBL" id="JBBPBM010000004">
    <property type="protein sequence ID" value="KAK8590051.1"/>
    <property type="molecule type" value="Genomic_DNA"/>
</dbReference>
<evidence type="ECO:0008006" key="5">
    <source>
        <dbReference type="Google" id="ProtNLM"/>
    </source>
</evidence>
<organism evidence="3 4">
    <name type="scientific">Hibiscus sabdariffa</name>
    <name type="common">roselle</name>
    <dbReference type="NCBI Taxonomy" id="183260"/>
    <lineage>
        <taxon>Eukaryota</taxon>
        <taxon>Viridiplantae</taxon>
        <taxon>Streptophyta</taxon>
        <taxon>Embryophyta</taxon>
        <taxon>Tracheophyta</taxon>
        <taxon>Spermatophyta</taxon>
        <taxon>Magnoliopsida</taxon>
        <taxon>eudicotyledons</taxon>
        <taxon>Gunneridae</taxon>
        <taxon>Pentapetalae</taxon>
        <taxon>rosids</taxon>
        <taxon>malvids</taxon>
        <taxon>Malvales</taxon>
        <taxon>Malvaceae</taxon>
        <taxon>Malvoideae</taxon>
        <taxon>Hibiscus</taxon>
    </lineage>
</organism>
<evidence type="ECO:0000313" key="3">
    <source>
        <dbReference type="EMBL" id="KAK8590051.1"/>
    </source>
</evidence>
<evidence type="ECO:0000256" key="1">
    <source>
        <dbReference type="SAM" id="Coils"/>
    </source>
</evidence>
<keyword evidence="1" id="KW-0175">Coiled coil</keyword>
<gene>
    <name evidence="3" type="ORF">V6N12_024435</name>
</gene>
<evidence type="ECO:0000256" key="2">
    <source>
        <dbReference type="SAM" id="MobiDB-lite"/>
    </source>
</evidence>
<feature type="compositionally biased region" description="Polar residues" evidence="2">
    <location>
        <begin position="188"/>
        <end position="208"/>
    </location>
</feature>
<name>A0ABR2G0J1_9ROSI</name>
<feature type="compositionally biased region" description="Polar residues" evidence="2">
    <location>
        <begin position="56"/>
        <end position="75"/>
    </location>
</feature>
<evidence type="ECO:0000313" key="4">
    <source>
        <dbReference type="Proteomes" id="UP001472677"/>
    </source>
</evidence>
<feature type="region of interest" description="Disordered" evidence="2">
    <location>
        <begin position="179"/>
        <end position="266"/>
    </location>
</feature>
<keyword evidence="4" id="KW-1185">Reference proteome</keyword>
<feature type="compositionally biased region" description="Low complexity" evidence="2">
    <location>
        <begin position="236"/>
        <end position="254"/>
    </location>
</feature>
<sequence length="266" mass="29686">MRRGTAQLYPSDTILAQISALTKMVKNLQKQPTIHEVKESMSNTYDPTWKKHPNFSWKNQNNTLNPSTSTQQGYHSQPRQNQQDYQQPNNHRTLENTLNTFMTQTSAYMARTDQFIQKIDAFMDRIEMRMQNQEASLKSLENQVGQISQVLKSRPMGGFPSDTKVAKGATHEQCKAILTRSGKVLKTPTENKQGEATTANSKVANDTDSPALADTPVSAGEDYNNPFEPEESSDNSSTSTQTTQKGHTGGTKVTRTIPTKVQKAET</sequence>
<reference evidence="3 4" key="1">
    <citation type="journal article" date="2024" name="G3 (Bethesda)">
        <title>Genome assembly of Hibiscus sabdariffa L. provides insights into metabolisms of medicinal natural products.</title>
        <authorList>
            <person name="Kim T."/>
        </authorList>
    </citation>
    <scope>NUCLEOTIDE SEQUENCE [LARGE SCALE GENOMIC DNA]</scope>
    <source>
        <strain evidence="3">TK-2024</strain>
        <tissue evidence="3">Old leaves</tissue>
    </source>
</reference>
<feature type="coiled-coil region" evidence="1">
    <location>
        <begin position="123"/>
        <end position="150"/>
    </location>
</feature>
<dbReference type="Proteomes" id="UP001472677">
    <property type="component" value="Unassembled WGS sequence"/>
</dbReference>
<accession>A0ABR2G0J1</accession>
<proteinExistence type="predicted"/>